<accession>A0ACB8JUC3</accession>
<dbReference type="Proteomes" id="UP000829398">
    <property type="component" value="Chromosome 6"/>
</dbReference>
<proteinExistence type="predicted"/>
<protein>
    <submittedName>
        <fullName evidence="1">Uncharacterized protein</fullName>
    </submittedName>
</protein>
<reference evidence="2" key="1">
    <citation type="journal article" date="2023" name="Hortic. Res.">
        <title>A chromosome-level phased genome enabling allele-level studies in sweet orange: a case study on citrus Huanglongbing tolerance.</title>
        <authorList>
            <person name="Wu B."/>
            <person name="Yu Q."/>
            <person name="Deng Z."/>
            <person name="Duan Y."/>
            <person name="Luo F."/>
            <person name="Gmitter F. Jr."/>
        </authorList>
    </citation>
    <scope>NUCLEOTIDE SEQUENCE [LARGE SCALE GENOMIC DNA]</scope>
    <source>
        <strain evidence="2">cv. Valencia</strain>
    </source>
</reference>
<comment type="caution">
    <text evidence="1">The sequence shown here is derived from an EMBL/GenBank/DDBJ whole genome shotgun (WGS) entry which is preliminary data.</text>
</comment>
<name>A0ACB8JUC3_CITSI</name>
<gene>
    <name evidence="1" type="ORF">KPL71_017925</name>
</gene>
<evidence type="ECO:0000313" key="1">
    <source>
        <dbReference type="EMBL" id="KAH9735975.1"/>
    </source>
</evidence>
<evidence type="ECO:0000313" key="2">
    <source>
        <dbReference type="Proteomes" id="UP000829398"/>
    </source>
</evidence>
<dbReference type="EMBL" id="CM039175">
    <property type="protein sequence ID" value="KAH9735975.1"/>
    <property type="molecule type" value="Genomic_DNA"/>
</dbReference>
<organism evidence="1 2">
    <name type="scientific">Citrus sinensis</name>
    <name type="common">Sweet orange</name>
    <name type="synonym">Citrus aurantium var. sinensis</name>
    <dbReference type="NCBI Taxonomy" id="2711"/>
    <lineage>
        <taxon>Eukaryota</taxon>
        <taxon>Viridiplantae</taxon>
        <taxon>Streptophyta</taxon>
        <taxon>Embryophyta</taxon>
        <taxon>Tracheophyta</taxon>
        <taxon>Spermatophyta</taxon>
        <taxon>Magnoliopsida</taxon>
        <taxon>eudicotyledons</taxon>
        <taxon>Gunneridae</taxon>
        <taxon>Pentapetalae</taxon>
        <taxon>rosids</taxon>
        <taxon>malvids</taxon>
        <taxon>Sapindales</taxon>
        <taxon>Rutaceae</taxon>
        <taxon>Aurantioideae</taxon>
        <taxon>Citrus</taxon>
    </lineage>
</organism>
<keyword evidence="2" id="KW-1185">Reference proteome</keyword>
<sequence>MSGSFWQNWKRKPVYFNERSYNTHQRSQRISSTKRIKLFNQIPLSTSDRGFQCKDIFNSLDYRSNGFQHAPPEPFRGCNGKKPMKRLFGTSDITVRLFIMEGSDMPLFLDSMKLSIKSLKVLDLRIEIPATATVGLLKVCDTSICDFLFFHFGFMLLPYYVYRMVMEAVIAVLGDGLHVGIRL</sequence>